<reference evidence="2 5" key="1">
    <citation type="journal article" date="2019" name="Sci. Rep.">
        <title>Orb-weaving spider Araneus ventricosus genome elucidates the spidroin gene catalogue.</title>
        <authorList>
            <person name="Kono N."/>
            <person name="Nakamura H."/>
            <person name="Ohtoshi R."/>
            <person name="Moran D.A.P."/>
            <person name="Shinohara A."/>
            <person name="Yoshida Y."/>
            <person name="Fujiwara M."/>
            <person name="Mori M."/>
            <person name="Tomita M."/>
            <person name="Arakawa K."/>
        </authorList>
    </citation>
    <scope>NUCLEOTIDE SEQUENCE [LARGE SCALE GENOMIC DNA]</scope>
</reference>
<keyword evidence="5" id="KW-1185">Reference proteome</keyword>
<dbReference type="Proteomes" id="UP000499080">
    <property type="component" value="Unassembled WGS sequence"/>
</dbReference>
<evidence type="ECO:0000313" key="2">
    <source>
        <dbReference type="EMBL" id="GBM54523.1"/>
    </source>
</evidence>
<evidence type="ECO:0000313" key="1">
    <source>
        <dbReference type="EMBL" id="GBM47896.1"/>
    </source>
</evidence>
<evidence type="ECO:0000313" key="5">
    <source>
        <dbReference type="Proteomes" id="UP000499080"/>
    </source>
</evidence>
<dbReference type="EMBL" id="BGPR01178420">
    <property type="protein sequence ID" value="GBM54568.1"/>
    <property type="molecule type" value="Genomic_DNA"/>
</dbReference>
<protein>
    <submittedName>
        <fullName evidence="2">Uncharacterized protein</fullName>
    </submittedName>
</protein>
<gene>
    <name evidence="2" type="ORF">AVEN_103520_1</name>
    <name evidence="3" type="ORF">AVEN_258996_1</name>
    <name evidence="4" type="ORF">AVEN_45265_1</name>
    <name evidence="1" type="ORF">AVEN_57667_1</name>
</gene>
<evidence type="ECO:0000313" key="3">
    <source>
        <dbReference type="EMBL" id="GBM54545.1"/>
    </source>
</evidence>
<dbReference type="EMBL" id="BGPR01178410">
    <property type="protein sequence ID" value="GBM54545.1"/>
    <property type="molecule type" value="Genomic_DNA"/>
</dbReference>
<proteinExistence type="predicted"/>
<comment type="caution">
    <text evidence="2">The sequence shown here is derived from an EMBL/GenBank/DDBJ whole genome shotgun (WGS) entry which is preliminary data.</text>
</comment>
<evidence type="ECO:0000313" key="4">
    <source>
        <dbReference type="EMBL" id="GBM54568.1"/>
    </source>
</evidence>
<name>A0A4Y2GLS2_ARAVE</name>
<dbReference type="EMBL" id="BGPR01176301">
    <property type="protein sequence ID" value="GBM47896.1"/>
    <property type="molecule type" value="Genomic_DNA"/>
</dbReference>
<dbReference type="AlphaFoldDB" id="A0A4Y2GLS2"/>
<sequence>MFPVSSWRLQRIKRIQHGLDHNWKIANGRNHSGGVGWTSPRRTTFWYLHVIAATESESASNGDISPRWKTIWRCENICLASAVSILLDSYARDACSI</sequence>
<accession>A0A4Y2GLS2</accession>
<dbReference type="EMBL" id="BGPR01178403">
    <property type="protein sequence ID" value="GBM54523.1"/>
    <property type="molecule type" value="Genomic_DNA"/>
</dbReference>
<organism evidence="2 5">
    <name type="scientific">Araneus ventricosus</name>
    <name type="common">Orbweaver spider</name>
    <name type="synonym">Epeira ventricosa</name>
    <dbReference type="NCBI Taxonomy" id="182803"/>
    <lineage>
        <taxon>Eukaryota</taxon>
        <taxon>Metazoa</taxon>
        <taxon>Ecdysozoa</taxon>
        <taxon>Arthropoda</taxon>
        <taxon>Chelicerata</taxon>
        <taxon>Arachnida</taxon>
        <taxon>Araneae</taxon>
        <taxon>Araneomorphae</taxon>
        <taxon>Entelegynae</taxon>
        <taxon>Araneoidea</taxon>
        <taxon>Araneidae</taxon>
        <taxon>Araneus</taxon>
    </lineage>
</organism>